<dbReference type="PANTHER" id="PTHR33395:SF21">
    <property type="entry name" value="PERICARDIN"/>
    <property type="match status" value="1"/>
</dbReference>
<protein>
    <submittedName>
        <fullName evidence="1">Uncharacterized protein</fullName>
    </submittedName>
</protein>
<name>A0ABR1D134_NECAM</name>
<keyword evidence="2" id="KW-1185">Reference proteome</keyword>
<dbReference type="PANTHER" id="PTHR33395">
    <property type="entry name" value="TRANSCRIPTASE, PUTATIVE-RELATED-RELATED"/>
    <property type="match status" value="1"/>
</dbReference>
<evidence type="ECO:0000313" key="1">
    <source>
        <dbReference type="EMBL" id="KAK6744247.1"/>
    </source>
</evidence>
<dbReference type="EMBL" id="JAVFWL010000003">
    <property type="protein sequence ID" value="KAK6744247.1"/>
    <property type="molecule type" value="Genomic_DNA"/>
</dbReference>
<comment type="caution">
    <text evidence="1">The sequence shown here is derived from an EMBL/GenBank/DDBJ whole genome shotgun (WGS) entry which is preliminary data.</text>
</comment>
<organism evidence="1 2">
    <name type="scientific">Necator americanus</name>
    <name type="common">Human hookworm</name>
    <dbReference type="NCBI Taxonomy" id="51031"/>
    <lineage>
        <taxon>Eukaryota</taxon>
        <taxon>Metazoa</taxon>
        <taxon>Ecdysozoa</taxon>
        <taxon>Nematoda</taxon>
        <taxon>Chromadorea</taxon>
        <taxon>Rhabditida</taxon>
        <taxon>Rhabditina</taxon>
        <taxon>Rhabditomorpha</taxon>
        <taxon>Strongyloidea</taxon>
        <taxon>Ancylostomatidae</taxon>
        <taxon>Bunostominae</taxon>
        <taxon>Necator</taxon>
    </lineage>
</organism>
<proteinExistence type="predicted"/>
<sequence>MASLKDEECRSKFRQRVSIHVGVRTWKKLCDAESFTKCIQDAEKKTLAQKIDAPTRFRSILDVVLSSGSSISDIEILTPFDKSDHIVVSFKFDFNTDQIYLPMPDFSCVNYSELRKFLARVDWLEVFDNCQSVVEMYRHFSLVMYGSLATFVPLKFNKNCVPTYPLHLRIMHLQI</sequence>
<reference evidence="1 2" key="1">
    <citation type="submission" date="2023-08" db="EMBL/GenBank/DDBJ databases">
        <title>A Necator americanus chromosomal reference genome.</title>
        <authorList>
            <person name="Ilik V."/>
            <person name="Petrzelkova K.J."/>
            <person name="Pardy F."/>
            <person name="Fuh T."/>
            <person name="Niatou-Singa F.S."/>
            <person name="Gouil Q."/>
            <person name="Baker L."/>
            <person name="Ritchie M.E."/>
            <person name="Jex A.R."/>
            <person name="Gazzola D."/>
            <person name="Li H."/>
            <person name="Toshio Fujiwara R."/>
            <person name="Zhan B."/>
            <person name="Aroian R.V."/>
            <person name="Pafco B."/>
            <person name="Schwarz E.M."/>
        </authorList>
    </citation>
    <scope>NUCLEOTIDE SEQUENCE [LARGE SCALE GENOMIC DNA]</scope>
    <source>
        <strain evidence="1 2">Aroian</strain>
        <tissue evidence="1">Whole animal</tissue>
    </source>
</reference>
<accession>A0ABR1D134</accession>
<gene>
    <name evidence="1" type="primary">Necator_chrIII.g11901</name>
    <name evidence="1" type="ORF">RB195_011135</name>
</gene>
<evidence type="ECO:0000313" key="2">
    <source>
        <dbReference type="Proteomes" id="UP001303046"/>
    </source>
</evidence>
<dbReference type="Proteomes" id="UP001303046">
    <property type="component" value="Unassembled WGS sequence"/>
</dbReference>